<keyword evidence="3" id="KW-1133">Transmembrane helix</keyword>
<dbReference type="Proteomes" id="UP001152766">
    <property type="component" value="Unassembled WGS sequence"/>
</dbReference>
<name>A0A9X4R5X8_9BURK</name>
<accession>A0A9X4R5X8</accession>
<dbReference type="AlphaFoldDB" id="A0A9X4R5X8"/>
<feature type="compositionally biased region" description="Basic and acidic residues" evidence="2">
    <location>
        <begin position="1"/>
        <end position="15"/>
    </location>
</feature>
<sequence length="144" mass="16027">MSGIKERERATKEAEATSQRQLADQTHELLRAHRSSLMKLSRDELKQTARSLADLQAVVSEQCQATSKEIRRCLFWPIAATAITCMALLLASGLTSWVIVKNARMEATKAEAQAQETRRQTAALEAQFCASPAGRRYCHPNPTK</sequence>
<proteinExistence type="predicted"/>
<keyword evidence="3" id="KW-0812">Transmembrane</keyword>
<reference evidence="4" key="1">
    <citation type="submission" date="2019-02" db="EMBL/GenBank/DDBJ databases">
        <title>Draft genome of the type strain Pelomonas aquatica CCUG 52575T.</title>
        <authorList>
            <person name="Gomila M."/>
            <person name="Lalucat J."/>
        </authorList>
    </citation>
    <scope>NUCLEOTIDE SEQUENCE</scope>
    <source>
        <strain evidence="4">CCUG 52575</strain>
    </source>
</reference>
<feature type="transmembrane region" description="Helical" evidence="3">
    <location>
        <begin position="74"/>
        <end position="100"/>
    </location>
</feature>
<feature type="coiled-coil region" evidence="1">
    <location>
        <begin position="100"/>
        <end position="127"/>
    </location>
</feature>
<gene>
    <name evidence="4" type="ORF">EXJ73_14880</name>
</gene>
<dbReference type="RefSeq" id="WP_268149812.1">
    <property type="nucleotide sequence ID" value="NZ_JAPPUW010000007.1"/>
</dbReference>
<evidence type="ECO:0000313" key="4">
    <source>
        <dbReference type="EMBL" id="MDG0863744.1"/>
    </source>
</evidence>
<keyword evidence="3" id="KW-0472">Membrane</keyword>
<feature type="region of interest" description="Disordered" evidence="2">
    <location>
        <begin position="1"/>
        <end position="21"/>
    </location>
</feature>
<keyword evidence="1" id="KW-0175">Coiled coil</keyword>
<evidence type="ECO:0000256" key="1">
    <source>
        <dbReference type="SAM" id="Coils"/>
    </source>
</evidence>
<evidence type="ECO:0000256" key="3">
    <source>
        <dbReference type="SAM" id="Phobius"/>
    </source>
</evidence>
<evidence type="ECO:0000256" key="2">
    <source>
        <dbReference type="SAM" id="MobiDB-lite"/>
    </source>
</evidence>
<protein>
    <submittedName>
        <fullName evidence="4">Uncharacterized protein</fullName>
    </submittedName>
</protein>
<organism evidence="4 5">
    <name type="scientific">Pelomonas aquatica</name>
    <dbReference type="NCBI Taxonomy" id="431058"/>
    <lineage>
        <taxon>Bacteria</taxon>
        <taxon>Pseudomonadati</taxon>
        <taxon>Pseudomonadota</taxon>
        <taxon>Betaproteobacteria</taxon>
        <taxon>Burkholderiales</taxon>
        <taxon>Sphaerotilaceae</taxon>
        <taxon>Roseateles</taxon>
    </lineage>
</organism>
<dbReference type="EMBL" id="SGUG01000021">
    <property type="protein sequence ID" value="MDG0863744.1"/>
    <property type="molecule type" value="Genomic_DNA"/>
</dbReference>
<evidence type="ECO:0000313" key="5">
    <source>
        <dbReference type="Proteomes" id="UP001152766"/>
    </source>
</evidence>
<comment type="caution">
    <text evidence="4">The sequence shown here is derived from an EMBL/GenBank/DDBJ whole genome shotgun (WGS) entry which is preliminary data.</text>
</comment>
<keyword evidence="5" id="KW-1185">Reference proteome</keyword>